<feature type="domain" description="DUF6311" evidence="2">
    <location>
        <begin position="9"/>
        <end position="404"/>
    </location>
</feature>
<feature type="transmembrane region" description="Helical" evidence="1">
    <location>
        <begin position="173"/>
        <end position="201"/>
    </location>
</feature>
<dbReference type="Pfam" id="PF19830">
    <property type="entry name" value="DUF6311"/>
    <property type="match status" value="1"/>
</dbReference>
<feature type="transmembrane region" description="Helical" evidence="1">
    <location>
        <begin position="316"/>
        <end position="335"/>
    </location>
</feature>
<keyword evidence="5" id="KW-1185">Reference proteome</keyword>
<evidence type="ECO:0000256" key="1">
    <source>
        <dbReference type="SAM" id="Phobius"/>
    </source>
</evidence>
<feature type="transmembrane region" description="Helical" evidence="1">
    <location>
        <begin position="249"/>
        <end position="267"/>
    </location>
</feature>
<accession>A0A1M6PMG7</accession>
<keyword evidence="1" id="KW-1133">Transmembrane helix</keyword>
<dbReference type="Proteomes" id="UP000184387">
    <property type="component" value="Unassembled WGS sequence"/>
</dbReference>
<feature type="transmembrane region" description="Helical" evidence="1">
    <location>
        <begin position="389"/>
        <end position="408"/>
    </location>
</feature>
<dbReference type="EMBL" id="FQZF01000031">
    <property type="protein sequence ID" value="SHK09077.1"/>
    <property type="molecule type" value="Genomic_DNA"/>
</dbReference>
<evidence type="ECO:0000313" key="5">
    <source>
        <dbReference type="Proteomes" id="UP000184387"/>
    </source>
</evidence>
<reference evidence="4 5" key="1">
    <citation type="submission" date="2016-11" db="EMBL/GenBank/DDBJ databases">
        <authorList>
            <person name="Jaros S."/>
            <person name="Januszkiewicz K."/>
            <person name="Wedrychowicz H."/>
        </authorList>
    </citation>
    <scope>NUCLEOTIDE SEQUENCE [LARGE SCALE GENOMIC DNA]</scope>
    <source>
        <strain evidence="4 5">DSM 14916</strain>
    </source>
</reference>
<dbReference type="STRING" id="198092.SAMN02745194_04148"/>
<dbReference type="AlphaFoldDB" id="A0A1M6PMG7"/>
<dbReference type="InterPro" id="IPR058671">
    <property type="entry name" value="DUF6311_C"/>
</dbReference>
<proteinExistence type="predicted"/>
<dbReference type="OrthoDB" id="1814621at2"/>
<dbReference type="InterPro" id="IPR046278">
    <property type="entry name" value="DUF6311"/>
</dbReference>
<name>A0A1M6PMG7_9PROT</name>
<feature type="transmembrane region" description="Helical" evidence="1">
    <location>
        <begin position="7"/>
        <end position="30"/>
    </location>
</feature>
<feature type="transmembrane region" description="Helical" evidence="1">
    <location>
        <begin position="97"/>
        <end position="116"/>
    </location>
</feature>
<feature type="transmembrane region" description="Helical" evidence="1">
    <location>
        <begin position="123"/>
        <end position="140"/>
    </location>
</feature>
<keyword evidence="1" id="KW-0472">Membrane</keyword>
<feature type="transmembrane region" description="Helical" evidence="1">
    <location>
        <begin position="287"/>
        <end position="304"/>
    </location>
</feature>
<sequence length="698" mass="74042">MYPAVAFGAGIALALLIFPLGLLFGLASYWDLVSGDNAANWIGYEAFARDAWRWPLFRTTLLAPPDGVNILFTDPIPLMALLGKIVFKATGWLPNYFGPWLLLAYGLQSLSGYALLRVLGLERAAALAGSLLFLVVPTFIFRYGHFPLVGHWAILAALALYVLMTRDGGWRPVLLGTGLVLLMVVINPYLMVMAAGVVVAGLGDGLLRRRLGWAQALGGAALLFLGVGVLSVAFGFIEPGRPPSAGGGFGFYSMNLLSPVIPQLSIWPGRASFILAGPPGQYEGFNYLGLGILGLLVLAVVLGWRPLLALLRGRVLLVLALLGMAAYALSTEVYAGTHHILSLPLERFGPFAAISGIFRSSGRFFWPLGYFLLAAALVALRARLGARGVVVLALAALLLQAVEIRPLFASVQQRAQAEAPVIDRAAWMEALRSHDELLIRPQYLCASEANRPVLYALGVVAARLGISTNSAIVNRSGLDCQAEALAFTRDLRHGAQGRDPLVVLLGSDVTPNLARGVAKAAGLACVGASFGYACSSEPLRPSVLALGGPLGPEETIGLNEPVSTFAGANGLRFLGAGWSEPGPWGSFGMGPESRISARLAQPACGDLVMEALVIPLSSGPYLVREAAVTLNDRAAPPARVAGPGEQRVLARLPNPGCTERVEIGLRFEGLRSPQQLGMNTDPRLLSWAVREFTVRTAP</sequence>
<feature type="transmembrane region" description="Helical" evidence="1">
    <location>
        <begin position="364"/>
        <end position="382"/>
    </location>
</feature>
<gene>
    <name evidence="4" type="ORF">SAMN02745194_04148</name>
</gene>
<protein>
    <recommendedName>
        <fullName evidence="6">4-amino-4-deoxy-L-arabinose transferase</fullName>
    </recommendedName>
</protein>
<dbReference type="Pfam" id="PF25853">
    <property type="entry name" value="DUF6311_C"/>
    <property type="match status" value="1"/>
</dbReference>
<feature type="transmembrane region" description="Helical" evidence="1">
    <location>
        <begin position="146"/>
        <end position="164"/>
    </location>
</feature>
<evidence type="ECO:0008006" key="6">
    <source>
        <dbReference type="Google" id="ProtNLM"/>
    </source>
</evidence>
<feature type="domain" description="DUF6311" evidence="3">
    <location>
        <begin position="426"/>
        <end position="523"/>
    </location>
</feature>
<keyword evidence="1" id="KW-0812">Transmembrane</keyword>
<feature type="transmembrane region" description="Helical" evidence="1">
    <location>
        <begin position="213"/>
        <end position="237"/>
    </location>
</feature>
<organism evidence="4 5">
    <name type="scientific">Muricoccus roseus</name>
    <dbReference type="NCBI Taxonomy" id="198092"/>
    <lineage>
        <taxon>Bacteria</taxon>
        <taxon>Pseudomonadati</taxon>
        <taxon>Pseudomonadota</taxon>
        <taxon>Alphaproteobacteria</taxon>
        <taxon>Acetobacterales</taxon>
        <taxon>Roseomonadaceae</taxon>
        <taxon>Muricoccus</taxon>
    </lineage>
</organism>
<evidence type="ECO:0000259" key="2">
    <source>
        <dbReference type="Pfam" id="PF19830"/>
    </source>
</evidence>
<evidence type="ECO:0000313" key="4">
    <source>
        <dbReference type="EMBL" id="SHK09077.1"/>
    </source>
</evidence>
<dbReference type="RefSeq" id="WP_073138292.1">
    <property type="nucleotide sequence ID" value="NZ_FQZF01000031.1"/>
</dbReference>
<evidence type="ECO:0000259" key="3">
    <source>
        <dbReference type="Pfam" id="PF25853"/>
    </source>
</evidence>